<name>A0ACB7HWN3_MANES</name>
<evidence type="ECO:0000313" key="1">
    <source>
        <dbReference type="EMBL" id="KAG8657214.1"/>
    </source>
</evidence>
<accession>A0ACB7HWN3</accession>
<dbReference type="Proteomes" id="UP000091857">
    <property type="component" value="Chromosome 3"/>
</dbReference>
<protein>
    <submittedName>
        <fullName evidence="1">Uncharacterized protein</fullName>
    </submittedName>
</protein>
<reference evidence="2" key="1">
    <citation type="journal article" date="2016" name="Nat. Biotechnol.">
        <title>Sequencing wild and cultivated cassava and related species reveals extensive interspecific hybridization and genetic diversity.</title>
        <authorList>
            <person name="Bredeson J.V."/>
            <person name="Lyons J.B."/>
            <person name="Prochnik S.E."/>
            <person name="Wu G.A."/>
            <person name="Ha C.M."/>
            <person name="Edsinger-Gonzales E."/>
            <person name="Grimwood J."/>
            <person name="Schmutz J."/>
            <person name="Rabbi I.Y."/>
            <person name="Egesi C."/>
            <person name="Nauluvula P."/>
            <person name="Lebot V."/>
            <person name="Ndunguru J."/>
            <person name="Mkamilo G."/>
            <person name="Bart R.S."/>
            <person name="Setter T.L."/>
            <person name="Gleadow R.M."/>
            <person name="Kulakow P."/>
            <person name="Ferguson M.E."/>
            <person name="Rounsley S."/>
            <person name="Rokhsar D.S."/>
        </authorList>
    </citation>
    <scope>NUCLEOTIDE SEQUENCE [LARGE SCALE GENOMIC DNA]</scope>
    <source>
        <strain evidence="2">cv. AM560-2</strain>
    </source>
</reference>
<keyword evidence="2" id="KW-1185">Reference proteome</keyword>
<sequence>MEALLCFSPYKSENMVLMDDLTKHVLTTKTYFFIRNTFSLWYSILCLFWSKNKIFDGTCCIHLFSQ</sequence>
<dbReference type="EMBL" id="CM004389">
    <property type="protein sequence ID" value="KAG8657214.1"/>
    <property type="molecule type" value="Genomic_DNA"/>
</dbReference>
<gene>
    <name evidence="1" type="ORF">MANES_03G049950v8</name>
</gene>
<comment type="caution">
    <text evidence="1">The sequence shown here is derived from an EMBL/GenBank/DDBJ whole genome shotgun (WGS) entry which is preliminary data.</text>
</comment>
<proteinExistence type="predicted"/>
<evidence type="ECO:0000313" key="2">
    <source>
        <dbReference type="Proteomes" id="UP000091857"/>
    </source>
</evidence>
<organism evidence="1 2">
    <name type="scientific">Manihot esculenta</name>
    <name type="common">Cassava</name>
    <name type="synonym">Jatropha manihot</name>
    <dbReference type="NCBI Taxonomy" id="3983"/>
    <lineage>
        <taxon>Eukaryota</taxon>
        <taxon>Viridiplantae</taxon>
        <taxon>Streptophyta</taxon>
        <taxon>Embryophyta</taxon>
        <taxon>Tracheophyta</taxon>
        <taxon>Spermatophyta</taxon>
        <taxon>Magnoliopsida</taxon>
        <taxon>eudicotyledons</taxon>
        <taxon>Gunneridae</taxon>
        <taxon>Pentapetalae</taxon>
        <taxon>rosids</taxon>
        <taxon>fabids</taxon>
        <taxon>Malpighiales</taxon>
        <taxon>Euphorbiaceae</taxon>
        <taxon>Crotonoideae</taxon>
        <taxon>Manihoteae</taxon>
        <taxon>Manihot</taxon>
    </lineage>
</organism>